<evidence type="ECO:0000256" key="7">
    <source>
        <dbReference type="SAM" id="MobiDB-lite"/>
    </source>
</evidence>
<evidence type="ECO:0000256" key="5">
    <source>
        <dbReference type="ARBA" id="ARBA00023242"/>
    </source>
</evidence>
<feature type="domain" description="RRM" evidence="8">
    <location>
        <begin position="128"/>
        <end position="206"/>
    </location>
</feature>
<evidence type="ECO:0000256" key="3">
    <source>
        <dbReference type="ARBA" id="ARBA00022737"/>
    </source>
</evidence>
<reference evidence="11" key="2">
    <citation type="journal article" date="2012" name="G3 (Bethesda)">
        <title>Pichia sorbitophila, an interspecies yeast hybrid reveals early steps of genome resolution following polyploidization.</title>
        <authorList>
            <person name="Leh Louis V."/>
            <person name="Despons L."/>
            <person name="Friedrich A."/>
            <person name="Martin T."/>
            <person name="Durrens P."/>
            <person name="Casaregola S."/>
            <person name="Neuveglise C."/>
            <person name="Fairhead C."/>
            <person name="Marck C."/>
            <person name="Cruz J.A."/>
            <person name="Straub M.L."/>
            <person name="Kugler V."/>
            <person name="Sacerdot C."/>
            <person name="Uzunov Z."/>
            <person name="Thierry A."/>
            <person name="Weiss S."/>
            <person name="Bleykasten C."/>
            <person name="De Montigny J."/>
            <person name="Jacques N."/>
            <person name="Jung P."/>
            <person name="Lemaire M."/>
            <person name="Mallet S."/>
            <person name="Morel G."/>
            <person name="Richard G.F."/>
            <person name="Sarkar A."/>
            <person name="Savel G."/>
            <person name="Schacherer J."/>
            <person name="Seret M.L."/>
            <person name="Talla E."/>
            <person name="Samson G."/>
            <person name="Jubin C."/>
            <person name="Poulain J."/>
            <person name="Vacherie B."/>
            <person name="Barbe V."/>
            <person name="Pelletier E."/>
            <person name="Sherman D.J."/>
            <person name="Westhof E."/>
            <person name="Weissenbach J."/>
            <person name="Baret P.V."/>
            <person name="Wincker P."/>
            <person name="Gaillardin C."/>
            <person name="Dujon B."/>
            <person name="Souciet J.L."/>
        </authorList>
    </citation>
    <scope>NUCLEOTIDE SEQUENCE [LARGE SCALE GENOMIC DNA]</scope>
    <source>
        <strain evidence="11">ATCC MYA-4447 / BCRC 22081 / CBS 7064 / NBRC 10061 / NRRL Y-12695</strain>
    </source>
</reference>
<feature type="compositionally biased region" description="Basic and acidic residues" evidence="7">
    <location>
        <begin position="524"/>
        <end position="545"/>
    </location>
</feature>
<dbReference type="GO" id="GO:0003729">
    <property type="term" value="F:mRNA binding"/>
    <property type="evidence" value="ECO:0007669"/>
    <property type="project" value="TreeGrafter"/>
</dbReference>
<dbReference type="SUPFAM" id="SSF54928">
    <property type="entry name" value="RNA-binding domain, RBD"/>
    <property type="match status" value="4"/>
</dbReference>
<feature type="region of interest" description="Disordered" evidence="7">
    <location>
        <begin position="650"/>
        <end position="751"/>
    </location>
</feature>
<feature type="region of interest" description="Disordered" evidence="7">
    <location>
        <begin position="524"/>
        <end position="549"/>
    </location>
</feature>
<feature type="compositionally biased region" description="Basic residues" evidence="7">
    <location>
        <begin position="740"/>
        <end position="751"/>
    </location>
</feature>
<feature type="compositionally biased region" description="Acidic residues" evidence="7">
    <location>
        <begin position="241"/>
        <end position="292"/>
    </location>
</feature>
<comment type="subcellular location">
    <subcellularLocation>
        <location evidence="1">Nucleus</location>
        <location evidence="1">Nucleolus</location>
    </subcellularLocation>
</comment>
<keyword evidence="11" id="KW-1185">Reference proteome</keyword>
<reference evidence="10" key="1">
    <citation type="submission" date="2011-10" db="EMBL/GenBank/DDBJ databases">
        <authorList>
            <person name="Genoscope - CEA"/>
        </authorList>
    </citation>
    <scope>NUCLEOTIDE SEQUENCE</scope>
</reference>
<sequence>MSSINTEQQEAVEQSSTENGIDRRTLFVRSIPLDATSEELSEFFSQFAPVKHAVIVTDSNHESRGFGFVSFALDDDALTALVESKKAKFKGRVLKIDVAKRRERKDKDRSTETEKKPVKAPSVEKRRARLIIRNLPWSCKNAEELKPLFSKYGAVFDAYIPRKKGGRMCGFAFVVMKKQSAAEKAVKESVGLKIHGREVAVDFAVEKSKWEEIKETEAENDESESEDEEDANEKQEKETSSDDGSEDDASNMSDASEDSSDDSDSDSDAESGSESEDIDIENDNGSESEGDEESQKAAEKENLDKPKKNKQDPFTVFVRNLPYDATKETLKEHFSRFGPVKYALPVIEKSTNLAKGTAFVSFYKEESYISCIENAPSTSANSLLISDDVSSDYVFQGRVLSVTPSVDRESAHKLAERNLSKRKEITGKAPGEKDKRNLFLLNEGRITENSKLASFIAKSDMELREKSYQLRVQQLKKNPTLHLSLTRLAIRNLPRAMNSKSLKALGRKAVVSFASEVKEEKRHALSKEEIDRSTKHKKEAEELQVSKKKSKNAGVVRQAKVIKEVKGAGEAGRSRGYGFIEYRDHKSALMGLRWLNAHEVSVEEIMEGMSEEEKAVADLDGNKKRRLIVEFAIENAKVIKRRKERVIVSRMNNKRKNEEADDEADGKDAPPAKRQKHASSSSKKPFKKGSKDNKDNKSSKGNKGNKGSKSSKSSDNSKKDHTSSKAGKGDSLPDNIKKLIGFKRKRKMNKK</sequence>
<gene>
    <name evidence="10" type="primary">Piso0_003765</name>
    <name evidence="9" type="ORF">GNLVRS01_PISO0K02078g</name>
    <name evidence="10" type="ORF">GNLVRS01_PISO0L02079g</name>
</gene>
<dbReference type="PANTHER" id="PTHR48039">
    <property type="entry name" value="RNA-BINDING MOTIF PROTEIN 14B"/>
    <property type="match status" value="1"/>
</dbReference>
<dbReference type="CDD" id="cd12677">
    <property type="entry name" value="RRM4_Nop4p"/>
    <property type="match status" value="1"/>
</dbReference>
<protein>
    <submittedName>
        <fullName evidence="10">Piso0_003765 protein</fullName>
    </submittedName>
</protein>
<dbReference type="InterPro" id="IPR000504">
    <property type="entry name" value="RRM_dom"/>
</dbReference>
<feature type="compositionally biased region" description="Low complexity" evidence="7">
    <location>
        <begin position="699"/>
        <end position="714"/>
    </location>
</feature>
<dbReference type="InterPro" id="IPR034809">
    <property type="entry name" value="Nop4_RRM4"/>
</dbReference>
<feature type="domain" description="RRM" evidence="8">
    <location>
        <begin position="486"/>
        <end position="634"/>
    </location>
</feature>
<dbReference type="PROSITE" id="PS50102">
    <property type="entry name" value="RRM"/>
    <property type="match status" value="4"/>
</dbReference>
<proteinExistence type="predicted"/>
<dbReference type="STRING" id="559304.G8Y6J4"/>
<dbReference type="InterPro" id="IPR051945">
    <property type="entry name" value="RRM_MRD1_RNA_proc_ribogen"/>
</dbReference>
<evidence type="ECO:0000256" key="4">
    <source>
        <dbReference type="ARBA" id="ARBA00022884"/>
    </source>
</evidence>
<keyword evidence="5" id="KW-0539">Nucleus</keyword>
<name>G8Y6J4_PICSO</name>
<feature type="region of interest" description="Disordered" evidence="7">
    <location>
        <begin position="212"/>
        <end position="311"/>
    </location>
</feature>
<accession>G8Y6J4</accession>
<dbReference type="OrthoDB" id="267048at2759"/>
<dbReference type="GO" id="GO:0005730">
    <property type="term" value="C:nucleolus"/>
    <property type="evidence" value="ECO:0007669"/>
    <property type="project" value="UniProtKB-SubCell"/>
</dbReference>
<dbReference type="Pfam" id="PF00076">
    <property type="entry name" value="RRM_1"/>
    <property type="match status" value="3"/>
</dbReference>
<evidence type="ECO:0000313" key="10">
    <source>
        <dbReference type="EMBL" id="CCE84224.1"/>
    </source>
</evidence>
<dbReference type="SMART" id="SM00360">
    <property type="entry name" value="RRM"/>
    <property type="match status" value="4"/>
</dbReference>
<feature type="compositionally biased region" description="Basic and acidic residues" evidence="7">
    <location>
        <begin position="293"/>
        <end position="311"/>
    </location>
</feature>
<evidence type="ECO:0000313" key="9">
    <source>
        <dbReference type="EMBL" id="CCE83193.1"/>
    </source>
</evidence>
<dbReference type="FunFam" id="3.30.70.330:FF:000680">
    <property type="entry name" value="NOP4p Nucleolar protein"/>
    <property type="match status" value="1"/>
</dbReference>
<dbReference type="InterPro" id="IPR012677">
    <property type="entry name" value="Nucleotide-bd_a/b_plait_sf"/>
</dbReference>
<evidence type="ECO:0000313" key="11">
    <source>
        <dbReference type="Proteomes" id="UP000005222"/>
    </source>
</evidence>
<dbReference type="EMBL" id="FO082049">
    <property type="protein sequence ID" value="CCE83193.1"/>
    <property type="molecule type" value="Genomic_DNA"/>
</dbReference>
<keyword evidence="3" id="KW-0677">Repeat</keyword>
<dbReference type="Proteomes" id="UP000005222">
    <property type="component" value="Chromosome K"/>
</dbReference>
<organism evidence="10 11">
    <name type="scientific">Pichia sorbitophila (strain ATCC MYA-4447 / BCRC 22081 / CBS 7064 / NBRC 10061 / NRRL Y-12695)</name>
    <name type="common">Hybrid yeast</name>
    <dbReference type="NCBI Taxonomy" id="559304"/>
    <lineage>
        <taxon>Eukaryota</taxon>
        <taxon>Fungi</taxon>
        <taxon>Dikarya</taxon>
        <taxon>Ascomycota</taxon>
        <taxon>Saccharomycotina</taxon>
        <taxon>Pichiomycetes</taxon>
        <taxon>Debaryomycetaceae</taxon>
        <taxon>Millerozyma</taxon>
    </lineage>
</organism>
<dbReference type="Gene3D" id="3.30.70.330">
    <property type="match status" value="4"/>
</dbReference>
<dbReference type="eggNOG" id="KOG0127">
    <property type="taxonomic scope" value="Eukaryota"/>
</dbReference>
<dbReference type="EMBL" id="FO082048">
    <property type="protein sequence ID" value="CCE84224.1"/>
    <property type="molecule type" value="Genomic_DNA"/>
</dbReference>
<feature type="domain" description="RRM" evidence="8">
    <location>
        <begin position="314"/>
        <end position="407"/>
    </location>
</feature>
<dbReference type="InterPro" id="IPR035979">
    <property type="entry name" value="RBD_domain_sf"/>
</dbReference>
<keyword evidence="4 6" id="KW-0694">RNA-binding</keyword>
<feature type="domain" description="RRM" evidence="8">
    <location>
        <begin position="24"/>
        <end position="101"/>
    </location>
</feature>
<evidence type="ECO:0000256" key="2">
    <source>
        <dbReference type="ARBA" id="ARBA00022553"/>
    </source>
</evidence>
<dbReference type="HOGENOM" id="CLU_011608_3_0_1"/>
<feature type="region of interest" description="Disordered" evidence="7">
    <location>
        <begin position="101"/>
        <end position="121"/>
    </location>
</feature>
<dbReference type="AlphaFoldDB" id="G8Y6J4"/>
<keyword evidence="2" id="KW-0597">Phosphoprotein</keyword>
<evidence type="ECO:0000259" key="8">
    <source>
        <dbReference type="PROSITE" id="PS50102"/>
    </source>
</evidence>
<evidence type="ECO:0000256" key="1">
    <source>
        <dbReference type="ARBA" id="ARBA00004604"/>
    </source>
</evidence>
<dbReference type="OMA" id="VNATEHH"/>
<feature type="compositionally biased region" description="Basic and acidic residues" evidence="7">
    <location>
        <begin position="689"/>
        <end position="698"/>
    </location>
</feature>
<evidence type="ECO:0000256" key="6">
    <source>
        <dbReference type="PROSITE-ProRule" id="PRU00176"/>
    </source>
</evidence>
<dbReference type="Proteomes" id="UP000005222">
    <property type="component" value="Chromosome L"/>
</dbReference>
<dbReference type="PANTHER" id="PTHR48039:SF5">
    <property type="entry name" value="RNA-BINDING PROTEIN 28"/>
    <property type="match status" value="1"/>
</dbReference>
<feature type="compositionally biased region" description="Acidic residues" evidence="7">
    <location>
        <begin position="218"/>
        <end position="231"/>
    </location>
</feature>
<dbReference type="FunCoup" id="G8Y6J4">
    <property type="interactions" value="2063"/>
</dbReference>
<dbReference type="InParanoid" id="G8Y6J4"/>